<evidence type="ECO:0008006" key="4">
    <source>
        <dbReference type="Google" id="ProtNLM"/>
    </source>
</evidence>
<feature type="transmembrane region" description="Helical" evidence="1">
    <location>
        <begin position="106"/>
        <end position="129"/>
    </location>
</feature>
<dbReference type="Proteomes" id="UP000199394">
    <property type="component" value="Unassembled WGS sequence"/>
</dbReference>
<feature type="transmembrane region" description="Helical" evidence="1">
    <location>
        <begin position="39"/>
        <end position="61"/>
    </location>
</feature>
<dbReference type="AlphaFoldDB" id="A0A1H4BH10"/>
<keyword evidence="3" id="KW-1185">Reference proteome</keyword>
<dbReference type="InterPro" id="IPR021299">
    <property type="entry name" value="DUF2871"/>
</dbReference>
<protein>
    <recommendedName>
        <fullName evidence="4">DUF2871 domain-containing protein</fullName>
    </recommendedName>
</protein>
<evidence type="ECO:0000256" key="1">
    <source>
        <dbReference type="SAM" id="Phobius"/>
    </source>
</evidence>
<feature type="transmembrane region" description="Helical" evidence="1">
    <location>
        <begin position="73"/>
        <end position="94"/>
    </location>
</feature>
<dbReference type="STRING" id="81409.SAMN04515656_11173"/>
<name>A0A1H4BH10_9FIRM</name>
<keyword evidence="1" id="KW-0472">Membrane</keyword>
<keyword evidence="1" id="KW-0812">Transmembrane</keyword>
<accession>A0A1H4BH10</accession>
<dbReference type="Pfam" id="PF11070">
    <property type="entry name" value="DUF2871"/>
    <property type="match status" value="1"/>
</dbReference>
<evidence type="ECO:0000313" key="2">
    <source>
        <dbReference type="EMBL" id="SEA47387.1"/>
    </source>
</evidence>
<evidence type="ECO:0000313" key="3">
    <source>
        <dbReference type="Proteomes" id="UP000199394"/>
    </source>
</evidence>
<organism evidence="2 3">
    <name type="scientific">Eubacterium aggregans</name>
    <dbReference type="NCBI Taxonomy" id="81409"/>
    <lineage>
        <taxon>Bacteria</taxon>
        <taxon>Bacillati</taxon>
        <taxon>Bacillota</taxon>
        <taxon>Clostridia</taxon>
        <taxon>Eubacteriales</taxon>
        <taxon>Eubacteriaceae</taxon>
        <taxon>Eubacterium</taxon>
    </lineage>
</organism>
<gene>
    <name evidence="2" type="ORF">SAMN04515656_11173</name>
</gene>
<proteinExistence type="predicted"/>
<dbReference type="EMBL" id="FNRK01000011">
    <property type="protein sequence ID" value="SEA47387.1"/>
    <property type="molecule type" value="Genomic_DNA"/>
</dbReference>
<sequence length="144" mass="15693">MKKYINLAFLYAMLAIAGGVFYREFTKYLAFDGRTTLGFVHVHLFVLGMVVFLIVGLFALLTDVESQKHFKKFMLFYNIGLPFAVVMLIARGVPQVMGMTLAAGPSAAISGLAGIAHILLLLGLIFLFLSLRSASAKTVLSKDA</sequence>
<reference evidence="2 3" key="1">
    <citation type="submission" date="2016-10" db="EMBL/GenBank/DDBJ databases">
        <authorList>
            <person name="de Groot N.N."/>
        </authorList>
    </citation>
    <scope>NUCLEOTIDE SEQUENCE [LARGE SCALE GENOMIC DNA]</scope>
    <source>
        <strain evidence="2 3">SR12</strain>
    </source>
</reference>
<dbReference type="RefSeq" id="WP_090307265.1">
    <property type="nucleotide sequence ID" value="NZ_FNRK01000011.1"/>
</dbReference>
<dbReference type="OrthoDB" id="1644899at2"/>
<keyword evidence="1" id="KW-1133">Transmembrane helix</keyword>